<dbReference type="EMBL" id="JRNQ01000041">
    <property type="protein sequence ID" value="KGF44360.1"/>
    <property type="molecule type" value="Genomic_DNA"/>
</dbReference>
<sequence length="68" mass="7818">MIFCLAKGHLFIGKRLSFGKQKITFCYTTKKTWANATFRYSPKRSVMRFIILPLLVDAVELFVSVNDG</sequence>
<accession>A0A096ABT9</accession>
<evidence type="ECO:0000313" key="2">
    <source>
        <dbReference type="Proteomes" id="UP000029525"/>
    </source>
</evidence>
<comment type="caution">
    <text evidence="1">The sequence shown here is derived from an EMBL/GenBank/DDBJ whole genome shotgun (WGS) entry which is preliminary data.</text>
</comment>
<name>A0A096ABT9_9BACT</name>
<dbReference type="AlphaFoldDB" id="A0A096ABT9"/>
<dbReference type="Proteomes" id="UP000029525">
    <property type="component" value="Unassembled WGS sequence"/>
</dbReference>
<proteinExistence type="predicted"/>
<organism evidence="1 2">
    <name type="scientific">Prevotella bivia DNF00320</name>
    <dbReference type="NCBI Taxonomy" id="1401068"/>
    <lineage>
        <taxon>Bacteria</taxon>
        <taxon>Pseudomonadati</taxon>
        <taxon>Bacteroidota</taxon>
        <taxon>Bacteroidia</taxon>
        <taxon>Bacteroidales</taxon>
        <taxon>Prevotellaceae</taxon>
        <taxon>Prevotella</taxon>
    </lineage>
</organism>
<protein>
    <submittedName>
        <fullName evidence="1">Uncharacterized protein</fullName>
    </submittedName>
</protein>
<gene>
    <name evidence="1" type="ORF">HMPREF0647_06995</name>
</gene>
<evidence type="ECO:0000313" key="1">
    <source>
        <dbReference type="EMBL" id="KGF44360.1"/>
    </source>
</evidence>
<reference evidence="1 2" key="1">
    <citation type="submission" date="2014-07" db="EMBL/GenBank/DDBJ databases">
        <authorList>
            <person name="McCorrison J."/>
            <person name="Sanka R."/>
            <person name="Torralba M."/>
            <person name="Gillis M."/>
            <person name="Haft D.H."/>
            <person name="Methe B."/>
            <person name="Sutton G."/>
            <person name="Nelson K.E."/>
        </authorList>
    </citation>
    <scope>NUCLEOTIDE SEQUENCE [LARGE SCALE GENOMIC DNA]</scope>
    <source>
        <strain evidence="1 2">DNF00320</strain>
    </source>
</reference>